<sequence length="333" mass="38667">MLNEFRKDLVSGEWVLFATGRAHSFRKHDPDPYQPKEECPFEGLENPGQKNQYIIGNYPEPNDWSATIIKNKFSAVRSDICTPEKAFGPFKTIDAVGDHEVIVYRDHDKSIYDFSLLDFSNVIKVYKKRFTELATREQCNKYILIFHNQGKGAGASIYHPHSQIITTPILPPDVFRSLNGSYEYYKKHKKMVYSELLEWEEKEGTRIVYENEHFLVFCPYVSKYPYELRIFGKESHAHFNQMPDNMNESLADAYYTALQKLKIALDKPPFNMFIHTAPTQNEFGVHSHEFYSWHIEIIPHLKIDAGFELGTGIEVNIVDPNESAEVLRNVSIE</sequence>
<evidence type="ECO:0000313" key="12">
    <source>
        <dbReference type="EMBL" id="OGN09793.1"/>
    </source>
</evidence>
<evidence type="ECO:0000313" key="13">
    <source>
        <dbReference type="Proteomes" id="UP000178908"/>
    </source>
</evidence>
<evidence type="ECO:0000256" key="7">
    <source>
        <dbReference type="ARBA" id="ARBA00023277"/>
    </source>
</evidence>
<keyword evidence="3 12" id="KW-0808">Transferase</keyword>
<accession>A0A1F8F9E9</accession>
<name>A0A1F8F9E9_9BACT</name>
<keyword evidence="7" id="KW-0119">Carbohydrate metabolism</keyword>
<keyword evidence="4 12" id="KW-0548">Nucleotidyltransferase</keyword>
<gene>
    <name evidence="12" type="ORF">A3C61_00100</name>
</gene>
<dbReference type="GO" id="GO:0008108">
    <property type="term" value="F:UDP-glucose:hexose-1-phosphate uridylyltransferase activity"/>
    <property type="evidence" value="ECO:0007669"/>
    <property type="project" value="UniProtKB-UniRule"/>
</dbReference>
<evidence type="ECO:0000256" key="6">
    <source>
        <dbReference type="ARBA" id="ARBA00022833"/>
    </source>
</evidence>
<evidence type="ECO:0000259" key="10">
    <source>
        <dbReference type="Pfam" id="PF01087"/>
    </source>
</evidence>
<dbReference type="Proteomes" id="UP000178908">
    <property type="component" value="Unassembled WGS sequence"/>
</dbReference>
<feature type="active site" description="Tele-UMP-histidine intermediate" evidence="9">
    <location>
        <position position="161"/>
    </location>
</feature>
<dbReference type="InterPro" id="IPR005850">
    <property type="entry name" value="GalP_Utransf_C"/>
</dbReference>
<dbReference type="Pfam" id="PF01087">
    <property type="entry name" value="GalP_UDP_transf"/>
    <property type="match status" value="1"/>
</dbReference>
<evidence type="ECO:0000259" key="11">
    <source>
        <dbReference type="Pfam" id="PF02744"/>
    </source>
</evidence>
<dbReference type="EMBL" id="MGJO01000012">
    <property type="protein sequence ID" value="OGN09793.1"/>
    <property type="molecule type" value="Genomic_DNA"/>
</dbReference>
<organism evidence="12 13">
    <name type="scientific">Candidatus Yanofskybacteria bacterium RIFCSPHIGHO2_02_FULL_39_10</name>
    <dbReference type="NCBI Taxonomy" id="1802674"/>
    <lineage>
        <taxon>Bacteria</taxon>
        <taxon>Candidatus Yanofskyibacteriota</taxon>
    </lineage>
</organism>
<protein>
    <recommendedName>
        <fullName evidence="8">Galactose-1-phosphate uridylyltransferase</fullName>
        <ecNumber evidence="8">2.7.7.12</ecNumber>
    </recommendedName>
</protein>
<comment type="cofactor">
    <cofactor evidence="1">
        <name>Zn(2+)</name>
        <dbReference type="ChEBI" id="CHEBI:29105"/>
    </cofactor>
</comment>
<dbReference type="EC" id="2.7.7.12" evidence="8"/>
<dbReference type="PANTHER" id="PTHR42763:SF2">
    <property type="entry name" value="ADP-GLUCOSE PHOSPHORYLASE"/>
    <property type="match status" value="1"/>
</dbReference>
<dbReference type="UniPathway" id="UPA00214"/>
<dbReference type="Pfam" id="PF02744">
    <property type="entry name" value="GalP_UDP_tr_C"/>
    <property type="match status" value="1"/>
</dbReference>
<comment type="caution">
    <text evidence="12">The sequence shown here is derived from an EMBL/GenBank/DDBJ whole genome shotgun (WGS) entry which is preliminary data.</text>
</comment>
<dbReference type="InterPro" id="IPR036265">
    <property type="entry name" value="HIT-like_sf"/>
</dbReference>
<dbReference type="InterPro" id="IPR001937">
    <property type="entry name" value="GalP_UDPtransf1"/>
</dbReference>
<evidence type="ECO:0000256" key="1">
    <source>
        <dbReference type="ARBA" id="ARBA00001947"/>
    </source>
</evidence>
<comment type="similarity">
    <text evidence="2">Belongs to the galactose-1-phosphate uridylyltransferase type 1 family.</text>
</comment>
<evidence type="ECO:0000256" key="8">
    <source>
        <dbReference type="NCBIfam" id="TIGR00209"/>
    </source>
</evidence>
<evidence type="ECO:0000256" key="3">
    <source>
        <dbReference type="ARBA" id="ARBA00022679"/>
    </source>
</evidence>
<reference evidence="12 13" key="1">
    <citation type="journal article" date="2016" name="Nat. Commun.">
        <title>Thousands of microbial genomes shed light on interconnected biogeochemical processes in an aquifer system.</title>
        <authorList>
            <person name="Anantharaman K."/>
            <person name="Brown C.T."/>
            <person name="Hug L.A."/>
            <person name="Sharon I."/>
            <person name="Castelle C.J."/>
            <person name="Probst A.J."/>
            <person name="Thomas B.C."/>
            <person name="Singh A."/>
            <person name="Wilkins M.J."/>
            <person name="Karaoz U."/>
            <person name="Brodie E.L."/>
            <person name="Williams K.H."/>
            <person name="Hubbard S.S."/>
            <person name="Banfield J.F."/>
        </authorList>
    </citation>
    <scope>NUCLEOTIDE SEQUENCE [LARGE SCALE GENOMIC DNA]</scope>
</reference>
<feature type="domain" description="Galactose-1-phosphate uridyl transferase C-terminal" evidence="11">
    <location>
        <begin position="183"/>
        <end position="309"/>
    </location>
</feature>
<dbReference type="GO" id="GO:0008270">
    <property type="term" value="F:zinc ion binding"/>
    <property type="evidence" value="ECO:0007669"/>
    <property type="project" value="InterPro"/>
</dbReference>
<dbReference type="SUPFAM" id="SSF54197">
    <property type="entry name" value="HIT-like"/>
    <property type="match status" value="2"/>
</dbReference>
<dbReference type="GO" id="GO:0006012">
    <property type="term" value="P:galactose metabolic process"/>
    <property type="evidence" value="ECO:0007669"/>
    <property type="project" value="UniProtKB-UniRule"/>
</dbReference>
<dbReference type="InterPro" id="IPR005849">
    <property type="entry name" value="GalP_Utransf_N"/>
</dbReference>
<dbReference type="NCBIfam" id="TIGR00209">
    <property type="entry name" value="galT_1"/>
    <property type="match status" value="1"/>
</dbReference>
<keyword evidence="6" id="KW-0862">Zinc</keyword>
<keyword evidence="5" id="KW-0479">Metal-binding</keyword>
<dbReference type="PIRSF" id="PIRSF000808">
    <property type="entry name" value="GalT"/>
    <property type="match status" value="1"/>
</dbReference>
<feature type="domain" description="Galactose-1-phosphate uridyl transferase N-terminal" evidence="10">
    <location>
        <begin position="65"/>
        <end position="171"/>
    </location>
</feature>
<dbReference type="InterPro" id="IPR053177">
    <property type="entry name" value="ADP-glucose_phosphorylase"/>
</dbReference>
<evidence type="ECO:0000256" key="2">
    <source>
        <dbReference type="ARBA" id="ARBA00010951"/>
    </source>
</evidence>
<dbReference type="Gene3D" id="3.30.428.10">
    <property type="entry name" value="HIT-like"/>
    <property type="match status" value="2"/>
</dbReference>
<evidence type="ECO:0000256" key="5">
    <source>
        <dbReference type="ARBA" id="ARBA00022723"/>
    </source>
</evidence>
<dbReference type="AlphaFoldDB" id="A0A1F8F9E9"/>
<evidence type="ECO:0000256" key="4">
    <source>
        <dbReference type="ARBA" id="ARBA00022695"/>
    </source>
</evidence>
<dbReference type="PANTHER" id="PTHR42763">
    <property type="entry name" value="ADP-GLUCOSE PHOSPHORYLASE"/>
    <property type="match status" value="1"/>
</dbReference>
<proteinExistence type="inferred from homology"/>
<evidence type="ECO:0000256" key="9">
    <source>
        <dbReference type="PIRSR" id="PIRSR000808-1"/>
    </source>
</evidence>